<dbReference type="GO" id="GO:0016020">
    <property type="term" value="C:membrane"/>
    <property type="evidence" value="ECO:0007669"/>
    <property type="project" value="UniProtKB-SubCell"/>
</dbReference>
<sequence length="1242" mass="143132">MANVFNMILIVFATTACNAAFALDDIDLWPYFMNRDGINVNKTKLFLMASKFYLVPPICLNTNLTTSENSSEPVISRPCNCMEMCKRPTCCLDHPYSAVPYRCVNVLVYPKGVNFKSEYQMVSSCELRGTDYAEMCNINTNTSLTFDDPIVTSIRSGKTYKNKYCAFCHLEQENDLVSWVFNLYCVKDLTKLALTSSDIMSLLTSNIRNGTCLIAYFPGSLIYYVEKCLFDVSISIPEQIQTCNVSGLLITYDTDLYWACEHFDLPYHGFKNVFCYICNPSIVSERTDYYIDQCNITGLWQNFDSDILEGCKSVPSEPRWRPFKNLYCFFCNVYDVNMDPTELHLMPLYSNTNISVSEWYESDGKQFTTLIRIYNVSTNEYFFNEVVKKRYANICRDRLSCPQTTQSANKDADYCVSCSCSPACPMQMSCCRRYIAGEETYMCISDKLHYNTSSSSENVYLAISTCPFRTDGVLRKKCEDPNTEDILQVIPVLASDEVIFRNVYCAQCNDIFQSKPLDLIVQCNMYVDAALFPRLQEFLEVALEANCELKYLPSAACNKTQNYISKCNTTGMWGTYNMRIQSACEAKEEIMMPSIELSQYSFLEYMHLYCYVCKTKEPKPLYNNCIVTKHWNTYNNSVTNLCKDVYGDVVWGPFKNVYCLICNIPETIETVYEDLDMIKENIFQPSYRMIFQVLPTFFEIYNQDKITMFSSEEAMPRQKILCSEGKVFINNSCDYPIQAALSQMEYGIYFRAEIIGLSSIILYNISTIADTILIPMLSFEFDKYDSVLKSYNFYLWTSLPCNTSLWAKDTHFYAFVSMKIIKTTGSFKLLEEHFAKEMEGKFVLDDIEFIVKLVPDYKMLYLLENVTSLSETGCYVQRESFKHNDAGNLKVFSDILTCTQREIRCGFVLDSYHNVYIPIINTTLNKYQFEFINQTLIKICTHLFDEIQNITNSIPESKLDIWSRLKETYTIFSFSCTCLSILCLLVTLVTYLIHSELRTRPGKLNISLVVSLLLAQSSLQFGLNQTDYKYVCIFMGIFIHFFWMLTFVCFNICTWNIYITFSSNLATMNQLSMSRDVPINYILYMCGIPLVIVIITVVFHVGWSHSEYVGYGGRICFLSDNLTSIVAFIAPVLLICIANIVLYSLTFRSLRKNPGMRTNQAKRSEFFIFLRLFFITGISWILQVVDAVYVLTPLSYIVTFVNALEGVFILLAFVCNKRVLQLFKIRLYKPTFVTDALTPADM</sequence>
<dbReference type="Pfam" id="PF00002">
    <property type="entry name" value="7tm_2"/>
    <property type="match status" value="1"/>
</dbReference>
<feature type="domain" description="G-protein coupled receptors family 2 profile 2" evidence="7">
    <location>
        <begin position="969"/>
        <end position="1217"/>
    </location>
</feature>
<dbReference type="Gene3D" id="1.20.1070.10">
    <property type="entry name" value="Rhodopsin 7-helix transmembrane proteins"/>
    <property type="match status" value="1"/>
</dbReference>
<feature type="transmembrane region" description="Helical" evidence="5">
    <location>
        <begin position="1122"/>
        <end position="1145"/>
    </location>
</feature>
<feature type="transmembrane region" description="Helical" evidence="5">
    <location>
        <begin position="1166"/>
        <end position="1182"/>
    </location>
</feature>
<evidence type="ECO:0000259" key="7">
    <source>
        <dbReference type="PROSITE" id="PS50261"/>
    </source>
</evidence>
<feature type="transmembrane region" description="Helical" evidence="5">
    <location>
        <begin position="1194"/>
        <end position="1216"/>
    </location>
</feature>
<keyword evidence="2 5" id="KW-0812">Transmembrane</keyword>
<feature type="signal peptide" evidence="6">
    <location>
        <begin position="1"/>
        <end position="22"/>
    </location>
</feature>
<evidence type="ECO:0000256" key="1">
    <source>
        <dbReference type="ARBA" id="ARBA00004141"/>
    </source>
</evidence>
<feature type="transmembrane region" description="Helical" evidence="5">
    <location>
        <begin position="1004"/>
        <end position="1022"/>
    </location>
</feature>
<evidence type="ECO:0000313" key="8">
    <source>
        <dbReference type="EMBL" id="KAL3846713.1"/>
    </source>
</evidence>
<comment type="subcellular location">
    <subcellularLocation>
        <location evidence="1">Membrane</location>
        <topology evidence="1">Multi-pass membrane protein</topology>
    </subcellularLocation>
</comment>
<gene>
    <name evidence="8" type="ORF">ACJMK2_017679</name>
</gene>
<proteinExistence type="predicted"/>
<keyword evidence="9" id="KW-1185">Reference proteome</keyword>
<keyword evidence="4 5" id="KW-0472">Membrane</keyword>
<protein>
    <recommendedName>
        <fullName evidence="7">G-protein coupled receptors family 2 profile 2 domain-containing protein</fullName>
    </recommendedName>
</protein>
<evidence type="ECO:0000256" key="4">
    <source>
        <dbReference type="ARBA" id="ARBA00023136"/>
    </source>
</evidence>
<evidence type="ECO:0000256" key="2">
    <source>
        <dbReference type="ARBA" id="ARBA00022692"/>
    </source>
</evidence>
<name>A0ABD3UDT0_SINWO</name>
<keyword evidence="6" id="KW-0732">Signal</keyword>
<comment type="caution">
    <text evidence="8">The sequence shown here is derived from an EMBL/GenBank/DDBJ whole genome shotgun (WGS) entry which is preliminary data.</text>
</comment>
<dbReference type="InterPro" id="IPR053231">
    <property type="entry name" value="GPCR_LN-TM7"/>
</dbReference>
<organism evidence="8 9">
    <name type="scientific">Sinanodonta woodiana</name>
    <name type="common">Chinese pond mussel</name>
    <name type="synonym">Anodonta woodiana</name>
    <dbReference type="NCBI Taxonomy" id="1069815"/>
    <lineage>
        <taxon>Eukaryota</taxon>
        <taxon>Metazoa</taxon>
        <taxon>Spiralia</taxon>
        <taxon>Lophotrochozoa</taxon>
        <taxon>Mollusca</taxon>
        <taxon>Bivalvia</taxon>
        <taxon>Autobranchia</taxon>
        <taxon>Heteroconchia</taxon>
        <taxon>Palaeoheterodonta</taxon>
        <taxon>Unionida</taxon>
        <taxon>Unionoidea</taxon>
        <taxon>Unionidae</taxon>
        <taxon>Unioninae</taxon>
        <taxon>Sinanodonta</taxon>
    </lineage>
</organism>
<dbReference type="PROSITE" id="PS50261">
    <property type="entry name" value="G_PROTEIN_RECEP_F2_4"/>
    <property type="match status" value="1"/>
</dbReference>
<dbReference type="PANTHER" id="PTHR45902:SF1">
    <property type="entry name" value="LATROPHILIN RECEPTOR-LIKE PROTEIN A"/>
    <property type="match status" value="1"/>
</dbReference>
<evidence type="ECO:0000256" key="6">
    <source>
        <dbReference type="SAM" id="SignalP"/>
    </source>
</evidence>
<feature type="chain" id="PRO_5044807468" description="G-protein coupled receptors family 2 profile 2 domain-containing protein" evidence="6">
    <location>
        <begin position="23"/>
        <end position="1242"/>
    </location>
</feature>
<evidence type="ECO:0000256" key="3">
    <source>
        <dbReference type="ARBA" id="ARBA00022989"/>
    </source>
</evidence>
<reference evidence="8 9" key="1">
    <citation type="submission" date="2024-11" db="EMBL/GenBank/DDBJ databases">
        <title>Chromosome-level genome assembly of the freshwater bivalve Anodonta woodiana.</title>
        <authorList>
            <person name="Chen X."/>
        </authorList>
    </citation>
    <scope>NUCLEOTIDE SEQUENCE [LARGE SCALE GENOMIC DNA]</scope>
    <source>
        <strain evidence="8">MN2024</strain>
        <tissue evidence="8">Gills</tissue>
    </source>
</reference>
<dbReference type="InterPro" id="IPR000832">
    <property type="entry name" value="GPCR_2_secretin-like"/>
</dbReference>
<feature type="transmembrane region" description="Helical" evidence="5">
    <location>
        <begin position="969"/>
        <end position="992"/>
    </location>
</feature>
<accession>A0ABD3UDT0</accession>
<keyword evidence="3 5" id="KW-1133">Transmembrane helix</keyword>
<evidence type="ECO:0000256" key="5">
    <source>
        <dbReference type="SAM" id="Phobius"/>
    </source>
</evidence>
<dbReference type="Proteomes" id="UP001634394">
    <property type="component" value="Unassembled WGS sequence"/>
</dbReference>
<dbReference type="PANTHER" id="PTHR45902">
    <property type="entry name" value="LATROPHILIN RECEPTOR-LIKE PROTEIN A"/>
    <property type="match status" value="1"/>
</dbReference>
<evidence type="ECO:0000313" key="9">
    <source>
        <dbReference type="Proteomes" id="UP001634394"/>
    </source>
</evidence>
<dbReference type="InterPro" id="IPR017981">
    <property type="entry name" value="GPCR_2-like_7TM"/>
</dbReference>
<dbReference type="EMBL" id="JBJQND010000016">
    <property type="protein sequence ID" value="KAL3846713.1"/>
    <property type="molecule type" value="Genomic_DNA"/>
</dbReference>
<dbReference type="AlphaFoldDB" id="A0ABD3UDT0"/>
<feature type="transmembrane region" description="Helical" evidence="5">
    <location>
        <begin position="1028"/>
        <end position="1061"/>
    </location>
</feature>
<dbReference type="CDD" id="cd15039">
    <property type="entry name" value="7tmB3_Methuselah-like"/>
    <property type="match status" value="1"/>
</dbReference>
<feature type="transmembrane region" description="Helical" evidence="5">
    <location>
        <begin position="1081"/>
        <end position="1102"/>
    </location>
</feature>